<dbReference type="PANTHER" id="PTHR43918:SF4">
    <property type="entry name" value="CARBOXYLIC ESTER HYDROLASE"/>
    <property type="match status" value="1"/>
</dbReference>
<dbReference type="InterPro" id="IPR029058">
    <property type="entry name" value="AB_hydrolase_fold"/>
</dbReference>
<dbReference type="InterPro" id="IPR019826">
    <property type="entry name" value="Carboxylesterase_B_AS"/>
</dbReference>
<dbReference type="PROSITE" id="PS00941">
    <property type="entry name" value="CARBOXYLESTERASE_B_2"/>
    <property type="match status" value="1"/>
</dbReference>
<feature type="chain" id="PRO_5041483424" description="Carboxylic ester hydrolase" evidence="3">
    <location>
        <begin position="19"/>
        <end position="479"/>
    </location>
</feature>
<protein>
    <recommendedName>
        <fullName evidence="3">Carboxylic ester hydrolase</fullName>
        <ecNumber evidence="3">3.1.1.-</ecNumber>
    </recommendedName>
</protein>
<dbReference type="PANTHER" id="PTHR43918">
    <property type="entry name" value="ACETYLCHOLINESTERASE"/>
    <property type="match status" value="1"/>
</dbReference>
<dbReference type="InterPro" id="IPR002018">
    <property type="entry name" value="CarbesteraseB"/>
</dbReference>
<dbReference type="SUPFAM" id="SSF53474">
    <property type="entry name" value="alpha/beta-Hydrolases"/>
    <property type="match status" value="1"/>
</dbReference>
<dbReference type="EMBL" id="JAUKUD010000002">
    <property type="protein sequence ID" value="KAK0751269.1"/>
    <property type="molecule type" value="Genomic_DNA"/>
</dbReference>
<evidence type="ECO:0000313" key="7">
    <source>
        <dbReference type="Proteomes" id="UP001172155"/>
    </source>
</evidence>
<dbReference type="Pfam" id="PF00135">
    <property type="entry name" value="COesterase"/>
    <property type="match status" value="2"/>
</dbReference>
<dbReference type="GO" id="GO:0052689">
    <property type="term" value="F:carboxylic ester hydrolase activity"/>
    <property type="evidence" value="ECO:0007669"/>
    <property type="project" value="TreeGrafter"/>
</dbReference>
<dbReference type="AlphaFoldDB" id="A0AA40F552"/>
<dbReference type="Proteomes" id="UP001172155">
    <property type="component" value="Unassembled WGS sequence"/>
</dbReference>
<comment type="similarity">
    <text evidence="1 3">Belongs to the type-B carboxylesterase/lipase family.</text>
</comment>
<evidence type="ECO:0000256" key="1">
    <source>
        <dbReference type="ARBA" id="ARBA00005964"/>
    </source>
</evidence>
<evidence type="ECO:0000256" key="3">
    <source>
        <dbReference type="RuleBase" id="RU361235"/>
    </source>
</evidence>
<reference evidence="6" key="1">
    <citation type="submission" date="2023-06" db="EMBL/GenBank/DDBJ databases">
        <title>Genome-scale phylogeny and comparative genomics of the fungal order Sordariales.</title>
        <authorList>
            <consortium name="Lawrence Berkeley National Laboratory"/>
            <person name="Hensen N."/>
            <person name="Bonometti L."/>
            <person name="Westerberg I."/>
            <person name="Brannstrom I.O."/>
            <person name="Guillou S."/>
            <person name="Cros-Aarteil S."/>
            <person name="Calhoun S."/>
            <person name="Haridas S."/>
            <person name="Kuo A."/>
            <person name="Mondo S."/>
            <person name="Pangilinan J."/>
            <person name="Riley R."/>
            <person name="LaButti K."/>
            <person name="Andreopoulos B."/>
            <person name="Lipzen A."/>
            <person name="Chen C."/>
            <person name="Yanf M."/>
            <person name="Daum C."/>
            <person name="Ng V."/>
            <person name="Clum A."/>
            <person name="Steindorff A."/>
            <person name="Ohm R."/>
            <person name="Martin F."/>
            <person name="Silar P."/>
            <person name="Natvig D."/>
            <person name="Lalanne C."/>
            <person name="Gautier V."/>
            <person name="Ament-velasquez S.L."/>
            <person name="Kruys A."/>
            <person name="Hutchinson M.I."/>
            <person name="Powell A.J."/>
            <person name="Barry K."/>
            <person name="Miller A.N."/>
            <person name="Grigoriev I.V."/>
            <person name="Debuchy R."/>
            <person name="Gladieux P."/>
            <person name="Thoren M.H."/>
            <person name="Johannesson H."/>
        </authorList>
    </citation>
    <scope>NUCLEOTIDE SEQUENCE</scope>
    <source>
        <strain evidence="6">SMH3187-1</strain>
    </source>
</reference>
<name>A0AA40F552_9PEZI</name>
<evidence type="ECO:0000256" key="2">
    <source>
        <dbReference type="ARBA" id="ARBA00022801"/>
    </source>
</evidence>
<dbReference type="EC" id="3.1.1.-" evidence="3"/>
<feature type="domain" description="Carboxylesterase type B" evidence="5">
    <location>
        <begin position="352"/>
        <end position="459"/>
    </location>
</feature>
<feature type="signal peptide" evidence="3">
    <location>
        <begin position="1"/>
        <end position="18"/>
    </location>
</feature>
<feature type="domain" description="Carboxylesterase type B" evidence="5">
    <location>
        <begin position="54"/>
        <end position="328"/>
    </location>
</feature>
<gene>
    <name evidence="6" type="ORF">B0T18DRAFT_485905</name>
</gene>
<dbReference type="Gene3D" id="3.40.50.1820">
    <property type="entry name" value="alpha/beta hydrolase"/>
    <property type="match status" value="1"/>
</dbReference>
<comment type="caution">
    <text evidence="6">The sequence shown here is derived from an EMBL/GenBank/DDBJ whole genome shotgun (WGS) entry which is preliminary data.</text>
</comment>
<organism evidence="6 7">
    <name type="scientific">Schizothecium vesticola</name>
    <dbReference type="NCBI Taxonomy" id="314040"/>
    <lineage>
        <taxon>Eukaryota</taxon>
        <taxon>Fungi</taxon>
        <taxon>Dikarya</taxon>
        <taxon>Ascomycota</taxon>
        <taxon>Pezizomycotina</taxon>
        <taxon>Sordariomycetes</taxon>
        <taxon>Sordariomycetidae</taxon>
        <taxon>Sordariales</taxon>
        <taxon>Schizotheciaceae</taxon>
        <taxon>Schizothecium</taxon>
    </lineage>
</organism>
<proteinExistence type="inferred from homology"/>
<evidence type="ECO:0000259" key="5">
    <source>
        <dbReference type="Pfam" id="PF00135"/>
    </source>
</evidence>
<keyword evidence="2 3" id="KW-0378">Hydrolase</keyword>
<feature type="region of interest" description="Disordered" evidence="4">
    <location>
        <begin position="328"/>
        <end position="352"/>
    </location>
</feature>
<dbReference type="PROSITE" id="PS00122">
    <property type="entry name" value="CARBOXYLESTERASE_B_1"/>
    <property type="match status" value="1"/>
</dbReference>
<dbReference type="InterPro" id="IPR019819">
    <property type="entry name" value="Carboxylesterase_B_CS"/>
</dbReference>
<evidence type="ECO:0000256" key="4">
    <source>
        <dbReference type="SAM" id="MobiDB-lite"/>
    </source>
</evidence>
<keyword evidence="7" id="KW-1185">Reference proteome</keyword>
<sequence length="479" mass="51046">MRLLPTTTFLLTASLAQAQTTADNPLIVKTTSGTYTGLVNASLPDASVDHGAGLAATAYKPVCFQDSGNKTGIFWEIVPEFQNQDAQSEDCLYLNIWAPRRGAEVAVAAAVEKKLLPVIVWVCGGGFKEGGGHAPYQVPDHWIQRTQTHLVVAFNYRLNIFGFPGTELARKNAGLLDVRLVVEWLRDNIAGFGGDPSRMILYGQSAGAGAVFSYAYSYPTDPIISGFVASSGGASTNNSANLNPNFQGVAELLGCGNLTATAELACMQKVDPVVLRDAVVDNQKAFRPVVDDVTMFTNLTERLEKGLVANKPLITGFTYNEMGAFGPAPSNTTTTTTTAPSNSTTPSSGGLACGAKREATARAAYNLTTYSYLYSGNFSNVTPLPQLGGMHSSDIPMVFGTHHLFRGNSTEFQWKTSFAMQAFWVAFATNSSADPRDHLGTVWPRYTPADQRVVVFGNETLGAAVVAPGMAAEVFSGVC</sequence>
<evidence type="ECO:0000313" key="6">
    <source>
        <dbReference type="EMBL" id="KAK0751269.1"/>
    </source>
</evidence>
<dbReference type="InterPro" id="IPR050654">
    <property type="entry name" value="AChE-related_enzymes"/>
</dbReference>
<accession>A0AA40F552</accession>
<feature type="compositionally biased region" description="Low complexity" evidence="4">
    <location>
        <begin position="328"/>
        <end position="348"/>
    </location>
</feature>
<keyword evidence="3" id="KW-0732">Signal</keyword>